<evidence type="ECO:0000313" key="3">
    <source>
        <dbReference type="EMBL" id="GGX20492.1"/>
    </source>
</evidence>
<proteinExistence type="predicted"/>
<keyword evidence="1" id="KW-0489">Methyltransferase</keyword>
<organism evidence="3 4">
    <name type="scientific">Aquimarina muelleri</name>
    <dbReference type="NCBI Taxonomy" id="279356"/>
    <lineage>
        <taxon>Bacteria</taxon>
        <taxon>Pseudomonadati</taxon>
        <taxon>Bacteroidota</taxon>
        <taxon>Flavobacteriia</taxon>
        <taxon>Flavobacteriales</taxon>
        <taxon>Flavobacteriaceae</taxon>
        <taxon>Aquimarina</taxon>
    </lineage>
</organism>
<comment type="caution">
    <text evidence="3">The sequence shown here is derived from an EMBL/GenBank/DDBJ whole genome shotgun (WGS) entry which is preliminary data.</text>
</comment>
<accession>A0A918JWL8</accession>
<dbReference type="GO" id="GO:0032259">
    <property type="term" value="P:methylation"/>
    <property type="evidence" value="ECO:0007669"/>
    <property type="project" value="UniProtKB-KW"/>
</dbReference>
<dbReference type="GO" id="GO:0008168">
    <property type="term" value="F:methyltransferase activity"/>
    <property type="evidence" value="ECO:0007669"/>
    <property type="project" value="UniProtKB-KW"/>
</dbReference>
<dbReference type="EMBL" id="BMWS01000014">
    <property type="protein sequence ID" value="GGX20492.1"/>
    <property type="molecule type" value="Genomic_DNA"/>
</dbReference>
<name>A0A918JWL8_9FLAO</name>
<dbReference type="InterPro" id="IPR007213">
    <property type="entry name" value="Ppm1/Ppm2/Tcmp"/>
</dbReference>
<gene>
    <name evidence="3" type="ORF">GCM10007384_22280</name>
</gene>
<reference evidence="3 4" key="1">
    <citation type="journal article" date="2014" name="Int. J. Syst. Evol. Microbiol.">
        <title>Complete genome sequence of Corynebacterium casei LMG S-19264T (=DSM 44701T), isolated from a smear-ripened cheese.</title>
        <authorList>
            <consortium name="US DOE Joint Genome Institute (JGI-PGF)"/>
            <person name="Walter F."/>
            <person name="Albersmeier A."/>
            <person name="Kalinowski J."/>
            <person name="Ruckert C."/>
        </authorList>
    </citation>
    <scope>NUCLEOTIDE SEQUENCE [LARGE SCALE GENOMIC DNA]</scope>
    <source>
        <strain evidence="3 4">KCTC 12285</strain>
    </source>
</reference>
<dbReference type="SUPFAM" id="SSF53335">
    <property type="entry name" value="S-adenosyl-L-methionine-dependent methyltransferases"/>
    <property type="match status" value="1"/>
</dbReference>
<keyword evidence="4" id="KW-1185">Reference proteome</keyword>
<keyword evidence="2" id="KW-0808">Transferase</keyword>
<dbReference type="Proteomes" id="UP000601108">
    <property type="component" value="Unassembled WGS sequence"/>
</dbReference>
<evidence type="ECO:0000256" key="2">
    <source>
        <dbReference type="ARBA" id="ARBA00022679"/>
    </source>
</evidence>
<evidence type="ECO:0008006" key="5">
    <source>
        <dbReference type="Google" id="ProtNLM"/>
    </source>
</evidence>
<dbReference type="RefSeq" id="WP_035087610.1">
    <property type="nucleotide sequence ID" value="NZ_BMWS01000014.1"/>
</dbReference>
<evidence type="ECO:0000313" key="4">
    <source>
        <dbReference type="Proteomes" id="UP000601108"/>
    </source>
</evidence>
<dbReference type="InterPro" id="IPR029063">
    <property type="entry name" value="SAM-dependent_MTases_sf"/>
</dbReference>
<sequence>MQIHETAFIVSTYRSYHEDISKDIYAELWNNPKTDTLIPSILETISKDEAILHSIRNRFFYEQMRSFFTKNNGGTLINFGSGFSMYQFLVEDNVSTIEIDKQDIIDYKKEKIDSWVLEGKLPYREIQYSAIDFNQRTEKEIIETLRPLIKNKPIFILLEGVLFFLDQNTTNKLFKVFKELQNPGDLVGSVSYLPEVKHTDVYNRLLKYFDSNNDTNDSFAHQTIPTSYYENIEGYLLKEHIDEFQLSKIYIPDSAFKDKNQILNENMYLLEKT</sequence>
<protein>
    <recommendedName>
        <fullName evidence="5">Leucine carboxyl methyltransferase</fullName>
    </recommendedName>
</protein>
<dbReference type="AlphaFoldDB" id="A0A918JWL8"/>
<evidence type="ECO:0000256" key="1">
    <source>
        <dbReference type="ARBA" id="ARBA00022603"/>
    </source>
</evidence>
<dbReference type="Pfam" id="PF04072">
    <property type="entry name" value="LCM"/>
    <property type="match status" value="1"/>
</dbReference>
<dbReference type="Gene3D" id="3.40.50.150">
    <property type="entry name" value="Vaccinia Virus protein VP39"/>
    <property type="match status" value="1"/>
</dbReference>